<evidence type="ECO:0000259" key="1">
    <source>
        <dbReference type="Pfam" id="PF21880"/>
    </source>
</evidence>
<feature type="domain" description="DUF6916" evidence="1">
    <location>
        <begin position="8"/>
        <end position="96"/>
    </location>
</feature>
<name>A0ABY0IQ44_9RHOO</name>
<sequence length="103" mass="10718">MSTPLLGLADYQALQGATLAFSPADGGEPLWLQLVSVAALRSPTIEGFVLMFSGAPDRVLPQGTHLLAHPSQGNVPIFLGPVMGGGAGEVRYQAVFSRLRTSA</sequence>
<reference evidence="2 3" key="1">
    <citation type="submission" date="2019-02" db="EMBL/GenBank/DDBJ databases">
        <title>Genomic Encyclopedia of Type Strains, Phase IV (KMG-IV): sequencing the most valuable type-strain genomes for metagenomic binning, comparative biology and taxonomic classification.</title>
        <authorList>
            <person name="Goeker M."/>
        </authorList>
    </citation>
    <scope>NUCLEOTIDE SEQUENCE [LARGE SCALE GENOMIC DNA]</scope>
    <source>
        <strain evidence="2 3">DSM 21223</strain>
    </source>
</reference>
<dbReference type="Proteomes" id="UP000292136">
    <property type="component" value="Unassembled WGS sequence"/>
</dbReference>
<organism evidence="2 3">
    <name type="scientific">Azospira oryzae</name>
    <dbReference type="NCBI Taxonomy" id="146939"/>
    <lineage>
        <taxon>Bacteria</taxon>
        <taxon>Pseudomonadati</taxon>
        <taxon>Pseudomonadota</taxon>
        <taxon>Betaproteobacteria</taxon>
        <taxon>Rhodocyclales</taxon>
        <taxon>Rhodocyclaceae</taxon>
        <taxon>Azospira</taxon>
    </lineage>
</organism>
<keyword evidence="3" id="KW-1185">Reference proteome</keyword>
<proteinExistence type="predicted"/>
<dbReference type="EMBL" id="SHKM01000002">
    <property type="protein sequence ID" value="RZT76518.1"/>
    <property type="molecule type" value="Genomic_DNA"/>
</dbReference>
<dbReference type="RefSeq" id="WP_014235843.1">
    <property type="nucleotide sequence ID" value="NZ_SHKM01000002.1"/>
</dbReference>
<protein>
    <recommendedName>
        <fullName evidence="1">DUF6916 domain-containing protein</fullName>
    </recommendedName>
</protein>
<dbReference type="InterPro" id="IPR054209">
    <property type="entry name" value="DUF6916"/>
</dbReference>
<accession>A0ABY0IQ44</accession>
<evidence type="ECO:0000313" key="3">
    <source>
        <dbReference type="Proteomes" id="UP000292136"/>
    </source>
</evidence>
<evidence type="ECO:0000313" key="2">
    <source>
        <dbReference type="EMBL" id="RZT76518.1"/>
    </source>
</evidence>
<comment type="caution">
    <text evidence="2">The sequence shown here is derived from an EMBL/GenBank/DDBJ whole genome shotgun (WGS) entry which is preliminary data.</text>
</comment>
<dbReference type="Pfam" id="PF21880">
    <property type="entry name" value="DUF6916"/>
    <property type="match status" value="1"/>
</dbReference>
<gene>
    <name evidence="2" type="ORF">EV678_2395</name>
</gene>